<evidence type="ECO:0000313" key="8">
    <source>
        <dbReference type="EMBL" id="QHT89265.1"/>
    </source>
</evidence>
<dbReference type="GO" id="GO:0022857">
    <property type="term" value="F:transmembrane transporter activity"/>
    <property type="evidence" value="ECO:0007669"/>
    <property type="project" value="InterPro"/>
</dbReference>
<evidence type="ECO:0000256" key="7">
    <source>
        <dbReference type="SAM" id="Phobius"/>
    </source>
</evidence>
<keyword evidence="5 7" id="KW-1133">Transmembrane helix</keyword>
<keyword evidence="6 7" id="KW-0472">Membrane</keyword>
<dbReference type="SUPFAM" id="SSF103481">
    <property type="entry name" value="Multidrug resistance efflux transporter EmrE"/>
    <property type="match status" value="1"/>
</dbReference>
<feature type="transmembrane region" description="Helical" evidence="7">
    <location>
        <begin position="33"/>
        <end position="51"/>
    </location>
</feature>
<reference evidence="8" key="1">
    <citation type="journal article" date="2020" name="Nature">
        <title>Giant virus diversity and host interactions through global metagenomics.</title>
        <authorList>
            <person name="Schulz F."/>
            <person name="Roux S."/>
            <person name="Paez-Espino D."/>
            <person name="Jungbluth S."/>
            <person name="Walsh D.A."/>
            <person name="Denef V.J."/>
            <person name="McMahon K.D."/>
            <person name="Konstantinidis K.T."/>
            <person name="Eloe-Fadrosh E.A."/>
            <person name="Kyrpides N.C."/>
            <person name="Woyke T."/>
        </authorList>
    </citation>
    <scope>NUCLEOTIDE SEQUENCE</scope>
    <source>
        <strain evidence="8">GVMAG-M-3300023184-53</strain>
    </source>
</reference>
<keyword evidence="2" id="KW-0813">Transport</keyword>
<evidence type="ECO:0000256" key="3">
    <source>
        <dbReference type="ARBA" id="ARBA00022475"/>
    </source>
</evidence>
<evidence type="ECO:0000256" key="1">
    <source>
        <dbReference type="ARBA" id="ARBA00004651"/>
    </source>
</evidence>
<dbReference type="Pfam" id="PF00893">
    <property type="entry name" value="Multi_Drug_Res"/>
    <property type="match status" value="1"/>
</dbReference>
<proteinExistence type="predicted"/>
<dbReference type="PANTHER" id="PTHR30561:SF1">
    <property type="entry name" value="MULTIDRUG TRANSPORTER EMRE"/>
    <property type="match status" value="1"/>
</dbReference>
<comment type="subcellular location">
    <subcellularLocation>
        <location evidence="1">Cell membrane</location>
        <topology evidence="1">Multi-pass membrane protein</topology>
    </subcellularLocation>
</comment>
<dbReference type="Gene3D" id="1.10.3730.20">
    <property type="match status" value="1"/>
</dbReference>
<dbReference type="InterPro" id="IPR037185">
    <property type="entry name" value="EmrE-like"/>
</dbReference>
<accession>A0A6C0IA39</accession>
<dbReference type="InterPro" id="IPR000390">
    <property type="entry name" value="Small_drug/metabolite_transptr"/>
</dbReference>
<evidence type="ECO:0000256" key="4">
    <source>
        <dbReference type="ARBA" id="ARBA00022692"/>
    </source>
</evidence>
<evidence type="ECO:0000256" key="6">
    <source>
        <dbReference type="ARBA" id="ARBA00023136"/>
    </source>
</evidence>
<evidence type="ECO:0000256" key="5">
    <source>
        <dbReference type="ARBA" id="ARBA00022989"/>
    </source>
</evidence>
<dbReference type="PANTHER" id="PTHR30561">
    <property type="entry name" value="SMR FAMILY PROTON-DEPENDENT DRUG EFFLUX TRANSPORTER SUGE"/>
    <property type="match status" value="1"/>
</dbReference>
<organism evidence="8">
    <name type="scientific">viral metagenome</name>
    <dbReference type="NCBI Taxonomy" id="1070528"/>
    <lineage>
        <taxon>unclassified sequences</taxon>
        <taxon>metagenomes</taxon>
        <taxon>organismal metagenomes</taxon>
    </lineage>
</organism>
<sequence>MNFILIIIFLSLAEFVGDSNLKSYARNNRIRNLIIGLVAYVVVIKCLIQALKQSNLIITNGMWNAIETVTETTLAYFILHERLTNWQQWVGLGTIVLGIGFLNYGKRPV</sequence>
<dbReference type="EMBL" id="MN740138">
    <property type="protein sequence ID" value="QHT89265.1"/>
    <property type="molecule type" value="Genomic_DNA"/>
</dbReference>
<name>A0A6C0IA39_9ZZZZ</name>
<evidence type="ECO:0000256" key="2">
    <source>
        <dbReference type="ARBA" id="ARBA00022448"/>
    </source>
</evidence>
<protein>
    <submittedName>
        <fullName evidence="8">Uncharacterized protein</fullName>
    </submittedName>
</protein>
<dbReference type="GO" id="GO:0005886">
    <property type="term" value="C:plasma membrane"/>
    <property type="evidence" value="ECO:0007669"/>
    <property type="project" value="UniProtKB-SubCell"/>
</dbReference>
<keyword evidence="3" id="KW-1003">Cell membrane</keyword>
<dbReference type="AlphaFoldDB" id="A0A6C0IA39"/>
<keyword evidence="4 7" id="KW-0812">Transmembrane</keyword>
<dbReference type="InterPro" id="IPR045324">
    <property type="entry name" value="Small_multidrug_res"/>
</dbReference>
<feature type="transmembrane region" description="Helical" evidence="7">
    <location>
        <begin position="86"/>
        <end position="104"/>
    </location>
</feature>